<dbReference type="Proteomes" id="UP001107558">
    <property type="component" value="Chromosome 1"/>
</dbReference>
<dbReference type="Pfam" id="PF13472">
    <property type="entry name" value="Lipase_GDSL_2"/>
    <property type="match status" value="1"/>
</dbReference>
<comment type="caution">
    <text evidence="3">The sequence shown here is derived from an EMBL/GenBank/DDBJ whole genome shotgun (WGS) entry which is preliminary data.</text>
</comment>
<dbReference type="EMBL" id="JADBJN010000001">
    <property type="protein sequence ID" value="KAG5684957.1"/>
    <property type="molecule type" value="Genomic_DNA"/>
</dbReference>
<evidence type="ECO:0000313" key="3">
    <source>
        <dbReference type="EMBL" id="KAG5684957.1"/>
    </source>
</evidence>
<comment type="similarity">
    <text evidence="1">Belongs to the 'GDSL' lipolytic enzyme family. Platelet-activating factor acetylhydrolase IB beta/gamma subunits subfamily.</text>
</comment>
<keyword evidence="4" id="KW-1185">Reference proteome</keyword>
<dbReference type="AlphaFoldDB" id="A0A9J6CSB9"/>
<dbReference type="SUPFAM" id="SSF52266">
    <property type="entry name" value="SGNH hydrolase"/>
    <property type="match status" value="1"/>
</dbReference>
<name>A0A9J6CSB9_POLVA</name>
<dbReference type="InterPro" id="IPR036514">
    <property type="entry name" value="SGNH_hydro_sf"/>
</dbReference>
<dbReference type="InterPro" id="IPR013830">
    <property type="entry name" value="SGNH_hydro"/>
</dbReference>
<dbReference type="Gene3D" id="3.40.50.1110">
    <property type="entry name" value="SGNH hydrolase"/>
    <property type="match status" value="1"/>
</dbReference>
<dbReference type="PANTHER" id="PTHR11852:SF0">
    <property type="entry name" value="PLATELET-ACTIVATING FACTOR ACETYLHYDROLASE IB SUBUNIT BETA HOMOLOG"/>
    <property type="match status" value="1"/>
</dbReference>
<accession>A0A9J6CSB9</accession>
<proteinExistence type="inferred from homology"/>
<evidence type="ECO:0000259" key="2">
    <source>
        <dbReference type="Pfam" id="PF13472"/>
    </source>
</evidence>
<dbReference type="PANTHER" id="PTHR11852">
    <property type="entry name" value="PLATELET-ACTIVATING FACTOR ACETYLHYDROLASE"/>
    <property type="match status" value="1"/>
</dbReference>
<gene>
    <name evidence="3" type="ORF">PVAND_014163</name>
</gene>
<organism evidence="3 4">
    <name type="scientific">Polypedilum vanderplanki</name>
    <name type="common">Sleeping chironomid midge</name>
    <dbReference type="NCBI Taxonomy" id="319348"/>
    <lineage>
        <taxon>Eukaryota</taxon>
        <taxon>Metazoa</taxon>
        <taxon>Ecdysozoa</taxon>
        <taxon>Arthropoda</taxon>
        <taxon>Hexapoda</taxon>
        <taxon>Insecta</taxon>
        <taxon>Pterygota</taxon>
        <taxon>Neoptera</taxon>
        <taxon>Endopterygota</taxon>
        <taxon>Diptera</taxon>
        <taxon>Nematocera</taxon>
        <taxon>Chironomoidea</taxon>
        <taxon>Chironomidae</taxon>
        <taxon>Chironominae</taxon>
        <taxon>Polypedilum</taxon>
        <taxon>Polypedilum</taxon>
    </lineage>
</organism>
<evidence type="ECO:0000313" key="4">
    <source>
        <dbReference type="Proteomes" id="UP001107558"/>
    </source>
</evidence>
<feature type="domain" description="SGNH hydrolase-type esterase" evidence="2">
    <location>
        <begin position="66"/>
        <end position="202"/>
    </location>
</feature>
<protein>
    <recommendedName>
        <fullName evidence="2">SGNH hydrolase-type esterase domain-containing protein</fullName>
    </recommendedName>
</protein>
<reference evidence="3" key="1">
    <citation type="submission" date="2021-03" db="EMBL/GenBank/DDBJ databases">
        <title>Chromosome level genome of the anhydrobiotic midge Polypedilum vanderplanki.</title>
        <authorList>
            <person name="Yoshida Y."/>
            <person name="Kikawada T."/>
            <person name="Gusev O."/>
        </authorList>
    </citation>
    <scope>NUCLEOTIDE SEQUENCE</scope>
    <source>
        <strain evidence="3">NIAS01</strain>
        <tissue evidence="3">Whole body or cell culture</tissue>
    </source>
</reference>
<dbReference type="OrthoDB" id="505607at2759"/>
<sequence length="228" mass="26555">MSINPCCVAEERKDIDGDDRWMSIHNRFLLEAREKEFEVLFLGDDILLELNHTEIYKDFEELHPMNFSIRGDKIENLLWRITIGRELDNVKPKIMVVQIGTNNTSTNNTEEEISEGVLEVLKEIRKRHDCFIVLLTLLPRGHKPNKLREKNEKVNNLLMEKVRGMSKVQIIDISKGLINADDSTISHHDMYDYLNPSNAAYKKIFEPVLDLLNQILNENEKELLTPSE</sequence>
<evidence type="ECO:0000256" key="1">
    <source>
        <dbReference type="ARBA" id="ARBA00038184"/>
    </source>
</evidence>